<keyword evidence="2" id="KW-1185">Reference proteome</keyword>
<accession>A0AAV0TCE0</accession>
<dbReference type="Proteomes" id="UP001162029">
    <property type="component" value="Unassembled WGS sequence"/>
</dbReference>
<dbReference type="EMBL" id="CANTFM010000269">
    <property type="protein sequence ID" value="CAI5716838.1"/>
    <property type="molecule type" value="Genomic_DNA"/>
</dbReference>
<sequence length="73" mass="8123">MMTSAATLSLQEKQRGDTGGFADAVQDSVDCWGDQWKVLIYDKFCRDIISPILKLHELRKKGCYTAYASGYGA</sequence>
<dbReference type="Gene3D" id="3.40.50.2060">
    <property type="match status" value="1"/>
</dbReference>
<gene>
    <name evidence="1" type="ORF">PDE001_LOCUS1578</name>
</gene>
<evidence type="ECO:0000313" key="1">
    <source>
        <dbReference type="EMBL" id="CAI5716838.1"/>
    </source>
</evidence>
<evidence type="ECO:0000313" key="2">
    <source>
        <dbReference type="Proteomes" id="UP001162029"/>
    </source>
</evidence>
<comment type="caution">
    <text evidence="1">The sequence shown here is derived from an EMBL/GenBank/DDBJ whole genome shotgun (WGS) entry which is preliminary data.</text>
</comment>
<dbReference type="InterPro" id="IPR036045">
    <property type="entry name" value="Sec1-like_sf"/>
</dbReference>
<organism evidence="1 2">
    <name type="scientific">Peronospora destructor</name>
    <dbReference type="NCBI Taxonomy" id="86335"/>
    <lineage>
        <taxon>Eukaryota</taxon>
        <taxon>Sar</taxon>
        <taxon>Stramenopiles</taxon>
        <taxon>Oomycota</taxon>
        <taxon>Peronosporomycetes</taxon>
        <taxon>Peronosporales</taxon>
        <taxon>Peronosporaceae</taxon>
        <taxon>Peronospora</taxon>
    </lineage>
</organism>
<dbReference type="AlphaFoldDB" id="A0AAV0TCE0"/>
<protein>
    <submittedName>
        <fullName evidence="1">Uncharacterized protein</fullName>
    </submittedName>
</protein>
<reference evidence="1" key="1">
    <citation type="submission" date="2022-12" db="EMBL/GenBank/DDBJ databases">
        <authorList>
            <person name="Webb A."/>
        </authorList>
    </citation>
    <scope>NUCLEOTIDE SEQUENCE</scope>
    <source>
        <strain evidence="1">Pd1</strain>
    </source>
</reference>
<name>A0AAV0TCE0_9STRA</name>
<dbReference type="SUPFAM" id="SSF56815">
    <property type="entry name" value="Sec1/munc18-like (SM) proteins"/>
    <property type="match status" value="1"/>
</dbReference>
<proteinExistence type="predicted"/>
<dbReference type="InterPro" id="IPR043154">
    <property type="entry name" value="Sec-1-like_dom1"/>
</dbReference>